<name>A0A645H7K2_9ZZZZ</name>
<protein>
    <recommendedName>
        <fullName evidence="1">Beta-lactamase class A catalytic domain-containing protein</fullName>
    </recommendedName>
</protein>
<dbReference type="GO" id="GO:0008800">
    <property type="term" value="F:beta-lactamase activity"/>
    <property type="evidence" value="ECO:0007669"/>
    <property type="project" value="InterPro"/>
</dbReference>
<dbReference type="PANTHER" id="PTHR35333:SF3">
    <property type="entry name" value="BETA-LACTAMASE-TYPE TRANSPEPTIDASE FOLD CONTAINING PROTEIN"/>
    <property type="match status" value="1"/>
</dbReference>
<dbReference type="InterPro" id="IPR000871">
    <property type="entry name" value="Beta-lactam_class-A"/>
</dbReference>
<dbReference type="InterPro" id="IPR012338">
    <property type="entry name" value="Beta-lactam/transpept-like"/>
</dbReference>
<accession>A0A645H7K2</accession>
<evidence type="ECO:0000259" key="1">
    <source>
        <dbReference type="Pfam" id="PF13354"/>
    </source>
</evidence>
<evidence type="ECO:0000313" key="2">
    <source>
        <dbReference type="EMBL" id="MPN34985.1"/>
    </source>
</evidence>
<dbReference type="SUPFAM" id="SSF56601">
    <property type="entry name" value="beta-lactamase/transpeptidase-like"/>
    <property type="match status" value="1"/>
</dbReference>
<dbReference type="GO" id="GO:0046677">
    <property type="term" value="P:response to antibiotic"/>
    <property type="evidence" value="ECO:0007669"/>
    <property type="project" value="InterPro"/>
</dbReference>
<proteinExistence type="predicted"/>
<dbReference type="PANTHER" id="PTHR35333">
    <property type="entry name" value="BETA-LACTAMASE"/>
    <property type="match status" value="1"/>
</dbReference>
<feature type="domain" description="Beta-lactamase class A catalytic" evidence="1">
    <location>
        <begin position="31"/>
        <end position="170"/>
    </location>
</feature>
<dbReference type="Pfam" id="PF13354">
    <property type="entry name" value="Beta-lactamase2"/>
    <property type="match status" value="1"/>
</dbReference>
<sequence>MFPTASTHKLVVALAVYKYLYPEASATKKKQYDQHIKDMMVISDNPAFYALLDEIEATKPAALTQVLADLQLKQTRIHSREAFSKYGYHSVTTPYEMSVVFKTIYNENYLGKEMSAILKEELAHTIWRDEIPRFMQKSKVMNKTGQLPGMMCDVGIVDDGKDRILISIFTTSANTEEYTSNFIANLSAKAYNALRTR</sequence>
<dbReference type="GO" id="GO:0030655">
    <property type="term" value="P:beta-lactam antibiotic catabolic process"/>
    <property type="evidence" value="ECO:0007669"/>
    <property type="project" value="InterPro"/>
</dbReference>
<reference evidence="2" key="1">
    <citation type="submission" date="2019-08" db="EMBL/GenBank/DDBJ databases">
        <authorList>
            <person name="Kucharzyk K."/>
            <person name="Murdoch R.W."/>
            <person name="Higgins S."/>
            <person name="Loffler F."/>
        </authorList>
    </citation>
    <scope>NUCLEOTIDE SEQUENCE</scope>
</reference>
<dbReference type="Gene3D" id="3.40.710.10">
    <property type="entry name" value="DD-peptidase/beta-lactamase superfamily"/>
    <property type="match status" value="1"/>
</dbReference>
<gene>
    <name evidence="2" type="ORF">SDC9_182479</name>
</gene>
<dbReference type="EMBL" id="VSSQ01088300">
    <property type="protein sequence ID" value="MPN34985.1"/>
    <property type="molecule type" value="Genomic_DNA"/>
</dbReference>
<organism evidence="2">
    <name type="scientific">bioreactor metagenome</name>
    <dbReference type="NCBI Taxonomy" id="1076179"/>
    <lineage>
        <taxon>unclassified sequences</taxon>
        <taxon>metagenomes</taxon>
        <taxon>ecological metagenomes</taxon>
    </lineage>
</organism>
<dbReference type="InterPro" id="IPR045155">
    <property type="entry name" value="Beta-lactam_cat"/>
</dbReference>
<dbReference type="AlphaFoldDB" id="A0A645H7K2"/>
<comment type="caution">
    <text evidence="2">The sequence shown here is derived from an EMBL/GenBank/DDBJ whole genome shotgun (WGS) entry which is preliminary data.</text>
</comment>